<dbReference type="RefSeq" id="WP_354433176.1">
    <property type="nucleotide sequence ID" value="NZ_JBEPLY010000002.1"/>
</dbReference>
<evidence type="ECO:0000313" key="7">
    <source>
        <dbReference type="Proteomes" id="UP001549164"/>
    </source>
</evidence>
<keyword evidence="2" id="KW-0813">Transport</keyword>
<evidence type="ECO:0000259" key="5">
    <source>
        <dbReference type="PROSITE" id="PS50893"/>
    </source>
</evidence>
<dbReference type="InterPro" id="IPR050093">
    <property type="entry name" value="ABC_SmlMolc_Importer"/>
</dbReference>
<dbReference type="EMBL" id="JBEPLY010000002">
    <property type="protein sequence ID" value="MET3598851.1"/>
    <property type="molecule type" value="Genomic_DNA"/>
</dbReference>
<keyword evidence="7" id="KW-1185">Reference proteome</keyword>
<dbReference type="InterPro" id="IPR027417">
    <property type="entry name" value="P-loop_NTPase"/>
</dbReference>
<evidence type="ECO:0000313" key="6">
    <source>
        <dbReference type="EMBL" id="MET3598851.1"/>
    </source>
</evidence>
<organism evidence="6 7">
    <name type="scientific">Martelella mangrovi</name>
    <dbReference type="NCBI Taxonomy" id="1397477"/>
    <lineage>
        <taxon>Bacteria</taxon>
        <taxon>Pseudomonadati</taxon>
        <taxon>Pseudomonadota</taxon>
        <taxon>Alphaproteobacteria</taxon>
        <taxon>Hyphomicrobiales</taxon>
        <taxon>Aurantimonadaceae</taxon>
        <taxon>Martelella</taxon>
    </lineage>
</organism>
<feature type="domain" description="ABC transporter" evidence="5">
    <location>
        <begin position="7"/>
        <end position="237"/>
    </location>
</feature>
<dbReference type="Proteomes" id="UP001549164">
    <property type="component" value="Unassembled WGS sequence"/>
</dbReference>
<dbReference type="Gene3D" id="3.40.50.300">
    <property type="entry name" value="P-loop containing nucleotide triphosphate hydrolases"/>
    <property type="match status" value="1"/>
</dbReference>
<dbReference type="InterPro" id="IPR017871">
    <property type="entry name" value="ABC_transporter-like_CS"/>
</dbReference>
<comment type="caution">
    <text evidence="6">The sequence shown here is derived from an EMBL/GenBank/DDBJ whole genome shotgun (WGS) entry which is preliminary data.</text>
</comment>
<dbReference type="SUPFAM" id="SSF52540">
    <property type="entry name" value="P-loop containing nucleoside triphosphate hydrolases"/>
    <property type="match status" value="1"/>
</dbReference>
<dbReference type="PANTHER" id="PTHR42781:SF4">
    <property type="entry name" value="SPERMIDINE_PUTRESCINE IMPORT ATP-BINDING PROTEIN POTA"/>
    <property type="match status" value="1"/>
</dbReference>
<gene>
    <name evidence="6" type="ORF">ABID12_000778</name>
</gene>
<keyword evidence="4 6" id="KW-0067">ATP-binding</keyword>
<dbReference type="SMART" id="SM00382">
    <property type="entry name" value="AAA"/>
    <property type="match status" value="1"/>
</dbReference>
<keyword evidence="3" id="KW-0547">Nucleotide-binding</keyword>
<dbReference type="Pfam" id="PF00005">
    <property type="entry name" value="ABC_tran"/>
    <property type="match status" value="1"/>
</dbReference>
<dbReference type="PROSITE" id="PS50893">
    <property type="entry name" value="ABC_TRANSPORTER_2"/>
    <property type="match status" value="1"/>
</dbReference>
<reference evidence="6 7" key="1">
    <citation type="submission" date="2024-06" db="EMBL/GenBank/DDBJ databases">
        <title>Genomic Encyclopedia of Type Strains, Phase IV (KMG-IV): sequencing the most valuable type-strain genomes for metagenomic binning, comparative biology and taxonomic classification.</title>
        <authorList>
            <person name="Goeker M."/>
        </authorList>
    </citation>
    <scope>NUCLEOTIDE SEQUENCE [LARGE SCALE GENOMIC DNA]</scope>
    <source>
        <strain evidence="6 7">DSM 28102</strain>
    </source>
</reference>
<dbReference type="GO" id="GO:0005524">
    <property type="term" value="F:ATP binding"/>
    <property type="evidence" value="ECO:0007669"/>
    <property type="project" value="UniProtKB-KW"/>
</dbReference>
<dbReference type="InterPro" id="IPR003439">
    <property type="entry name" value="ABC_transporter-like_ATP-bd"/>
</dbReference>
<dbReference type="InterPro" id="IPR003593">
    <property type="entry name" value="AAA+_ATPase"/>
</dbReference>
<proteinExistence type="inferred from homology"/>
<dbReference type="PANTHER" id="PTHR42781">
    <property type="entry name" value="SPERMIDINE/PUTRESCINE IMPORT ATP-BINDING PROTEIN POTA"/>
    <property type="match status" value="1"/>
</dbReference>
<accession>A0ABV2I7F2</accession>
<dbReference type="PROSITE" id="PS00211">
    <property type="entry name" value="ABC_TRANSPORTER_1"/>
    <property type="match status" value="1"/>
</dbReference>
<name>A0ABV2I7F2_9HYPH</name>
<evidence type="ECO:0000256" key="1">
    <source>
        <dbReference type="ARBA" id="ARBA00005417"/>
    </source>
</evidence>
<protein>
    <submittedName>
        <fullName evidence="6">Spermidine/putrescine transport system ATP-binding protein</fullName>
    </submittedName>
</protein>
<comment type="similarity">
    <text evidence="1">Belongs to the ABC transporter superfamily.</text>
</comment>
<sequence length="340" mass="36784">MSEHSLLSLKNLSLAYGKNTVVDRLNLEIAKGELIALLGPSGCGKTTTMRAIAGLMTPSGGEIVLDGRDVTHVPPNRREVGLMFQSYALFPHLSVFENVAFGLKLKGMRGNALAERVNSGLSAVGLGDYADRRPADLSGGQQQRVALARSLVMDPKVLLLDEPLSNLDARLRLEMRTELQRVQKENNLTMVFVTHDQAEALSLADRIVVMQDGAIEQLGTPEDIYNRPESAFVADFVGFENIFSVKNGKLHGKGEAFSLDAPIPEGANGLAWRPQLVRLGEGPFTGTVIGAAFVGQMREYVLATPFGQIKADVDAALPAHPLDTELAFDLNIEDAVVLKR</sequence>
<evidence type="ECO:0000256" key="3">
    <source>
        <dbReference type="ARBA" id="ARBA00022741"/>
    </source>
</evidence>
<evidence type="ECO:0000256" key="2">
    <source>
        <dbReference type="ARBA" id="ARBA00022448"/>
    </source>
</evidence>
<evidence type="ECO:0000256" key="4">
    <source>
        <dbReference type="ARBA" id="ARBA00022840"/>
    </source>
</evidence>